<dbReference type="SUPFAM" id="SSF56112">
    <property type="entry name" value="Protein kinase-like (PK-like)"/>
    <property type="match status" value="1"/>
</dbReference>
<keyword evidence="15" id="KW-0325">Glycoprotein</keyword>
<name>A0A2G5E871_AQUCA</name>
<dbReference type="GO" id="GO:0002229">
    <property type="term" value="P:defense response to oomycetes"/>
    <property type="evidence" value="ECO:0007669"/>
    <property type="project" value="UniProtKB-ARBA"/>
</dbReference>
<dbReference type="EMBL" id="KZ305027">
    <property type="protein sequence ID" value="PIA51935.1"/>
    <property type="molecule type" value="Genomic_DNA"/>
</dbReference>
<keyword evidence="5" id="KW-0808">Transferase</keyword>
<keyword evidence="21" id="KW-1185">Reference proteome</keyword>
<evidence type="ECO:0000256" key="9">
    <source>
        <dbReference type="ARBA" id="ARBA00022741"/>
    </source>
</evidence>
<feature type="domain" description="Protein kinase" evidence="19">
    <location>
        <begin position="317"/>
        <end position="595"/>
    </location>
</feature>
<evidence type="ECO:0000256" key="2">
    <source>
        <dbReference type="ARBA" id="ARBA00008536"/>
    </source>
</evidence>
<dbReference type="Pfam" id="PF00139">
    <property type="entry name" value="Lectin_legB"/>
    <property type="match status" value="1"/>
</dbReference>
<dbReference type="Gene3D" id="1.10.510.10">
    <property type="entry name" value="Transferase(Phosphotransferase) domain 1"/>
    <property type="match status" value="1"/>
</dbReference>
<evidence type="ECO:0000256" key="13">
    <source>
        <dbReference type="ARBA" id="ARBA00023136"/>
    </source>
</evidence>
<keyword evidence="10" id="KW-0418">Kinase</keyword>
<dbReference type="CDD" id="cd06899">
    <property type="entry name" value="lectin_legume_LecRK_Arcelin_ConA"/>
    <property type="match status" value="1"/>
</dbReference>
<keyword evidence="12 18" id="KW-1133">Transmembrane helix</keyword>
<dbReference type="AlphaFoldDB" id="A0A2G5E871"/>
<dbReference type="OrthoDB" id="2014828at2759"/>
<evidence type="ECO:0000256" key="10">
    <source>
        <dbReference type="ARBA" id="ARBA00022777"/>
    </source>
</evidence>
<dbReference type="GO" id="GO:0004672">
    <property type="term" value="F:protein kinase activity"/>
    <property type="evidence" value="ECO:0007669"/>
    <property type="project" value="InterPro"/>
</dbReference>
<evidence type="ECO:0000313" key="21">
    <source>
        <dbReference type="Proteomes" id="UP000230069"/>
    </source>
</evidence>
<gene>
    <name evidence="20" type="ORF">AQUCO_01000065v1</name>
</gene>
<evidence type="ECO:0000259" key="19">
    <source>
        <dbReference type="PROSITE" id="PS50011"/>
    </source>
</evidence>
<dbReference type="CDD" id="cd12087">
    <property type="entry name" value="TM_EGFR-like"/>
    <property type="match status" value="1"/>
</dbReference>
<sequence>KLVYKIFQLSYNNVPRNLNLQGNASSTSGYIQLTTNRRDALLNDSTGRATYADPVRLWDSTTGIVADFNTRFRIHITMLFPPDGADGLAFFLAPNGSVIPPNSGGNCLGLVSQSSRFNSSDNPFVAIEFDTFPNEWDPGFDHVGIDINSIRSAATWTTTSLKNDSTATVWVTYNSSTQNLSVYITFAQNPVFNNGYLILSRVVDLQSILPEWITVGFSAATGSSFEVHNILSWEFNSTEFASREGKTNTGLIIGSVVGGFVFIIGVGLIVFVYQKKSNKAMKNEDDILEVSTDEDYEKGTGPKRFSYTELLRATKNFTEEGKLGEGGFGGVYRGVLSDSHLDVAVKRVSSGSRQGKKEFVSEVKIISQLRHRNLVQLIGWCHERNEFLLVYEFMPNGSLDFHLFGGRTMLTWVLRYKIALGLASALLYLHEEWEQCVVHRDIKSSNIMLDSSFNAKLGDFGLARFVDHELGVKTTMIAGTMGYLAPECVITGKAGKESDVYSFGVVALEIACGRRVVETREEPSKVGLVAWVWELYGSGRLLEAADTKMSMDFDEQQLTRLMVVGLWCANMDHTLRPSIKQAISVLNFEAPLPELPFKMSVPTHFVPSLHDLGFSYASSSSGTNTQGNQSQTSSSSSTTNSSTSAST</sequence>
<comment type="subcellular location">
    <subcellularLocation>
        <location evidence="1">Cell membrane</location>
        <topology evidence="1">Single-pass type I membrane protein</topology>
    </subcellularLocation>
</comment>
<evidence type="ECO:0000256" key="16">
    <source>
        <dbReference type="PROSITE-ProRule" id="PRU10141"/>
    </source>
</evidence>
<evidence type="ECO:0000256" key="11">
    <source>
        <dbReference type="ARBA" id="ARBA00022840"/>
    </source>
</evidence>
<dbReference type="Gene3D" id="3.30.200.20">
    <property type="entry name" value="Phosphorylase Kinase, domain 1"/>
    <property type="match status" value="1"/>
</dbReference>
<evidence type="ECO:0000256" key="4">
    <source>
        <dbReference type="ARBA" id="ARBA00022475"/>
    </source>
</evidence>
<feature type="transmembrane region" description="Helical" evidence="18">
    <location>
        <begin position="251"/>
        <end position="273"/>
    </location>
</feature>
<dbReference type="InterPro" id="IPR001220">
    <property type="entry name" value="Legume_lectin_dom"/>
</dbReference>
<evidence type="ECO:0000256" key="3">
    <source>
        <dbReference type="ARBA" id="ARBA00010217"/>
    </source>
</evidence>
<evidence type="ECO:0000313" key="20">
    <source>
        <dbReference type="EMBL" id="PIA51935.1"/>
    </source>
</evidence>
<dbReference type="PROSITE" id="PS00107">
    <property type="entry name" value="PROTEIN_KINASE_ATP"/>
    <property type="match status" value="1"/>
</dbReference>
<evidence type="ECO:0000256" key="12">
    <source>
        <dbReference type="ARBA" id="ARBA00022989"/>
    </source>
</evidence>
<dbReference type="InterPro" id="IPR000719">
    <property type="entry name" value="Prot_kinase_dom"/>
</dbReference>
<dbReference type="Gene3D" id="2.60.120.200">
    <property type="match status" value="1"/>
</dbReference>
<evidence type="ECO:0000256" key="7">
    <source>
        <dbReference type="ARBA" id="ARBA00022729"/>
    </source>
</evidence>
<keyword evidence="4" id="KW-1003">Cell membrane</keyword>
<evidence type="ECO:0000256" key="1">
    <source>
        <dbReference type="ARBA" id="ARBA00004251"/>
    </source>
</evidence>
<comment type="similarity">
    <text evidence="3">In the C-terminal section; belongs to the protein kinase superfamily. Ser/Thr protein kinase family.</text>
</comment>
<keyword evidence="13 18" id="KW-0472">Membrane</keyword>
<dbReference type="PANTHER" id="PTHR27007">
    <property type="match status" value="1"/>
</dbReference>
<dbReference type="InterPro" id="IPR008271">
    <property type="entry name" value="Ser/Thr_kinase_AS"/>
</dbReference>
<keyword evidence="8" id="KW-0430">Lectin</keyword>
<accession>A0A2G5E871</accession>
<dbReference type="InterPro" id="IPR011009">
    <property type="entry name" value="Kinase-like_dom_sf"/>
</dbReference>
<dbReference type="SUPFAM" id="SSF49899">
    <property type="entry name" value="Concanavalin A-like lectins/glucanases"/>
    <property type="match status" value="1"/>
</dbReference>
<evidence type="ECO:0000256" key="17">
    <source>
        <dbReference type="SAM" id="MobiDB-lite"/>
    </source>
</evidence>
<dbReference type="FunFam" id="1.10.510.10:FF:000240">
    <property type="entry name" value="Lectin-domain containing receptor kinase A4.3"/>
    <property type="match status" value="1"/>
</dbReference>
<keyword evidence="14" id="KW-0675">Receptor</keyword>
<dbReference type="PROSITE" id="PS00108">
    <property type="entry name" value="PROTEIN_KINASE_ST"/>
    <property type="match status" value="1"/>
</dbReference>
<keyword evidence="11 16" id="KW-0067">ATP-binding</keyword>
<dbReference type="GO" id="GO:0005886">
    <property type="term" value="C:plasma membrane"/>
    <property type="evidence" value="ECO:0007669"/>
    <property type="project" value="UniProtKB-SubCell"/>
</dbReference>
<evidence type="ECO:0000256" key="15">
    <source>
        <dbReference type="ARBA" id="ARBA00023180"/>
    </source>
</evidence>
<dbReference type="InterPro" id="IPR017441">
    <property type="entry name" value="Protein_kinase_ATP_BS"/>
</dbReference>
<dbReference type="Pfam" id="PF00069">
    <property type="entry name" value="Pkinase"/>
    <property type="match status" value="1"/>
</dbReference>
<dbReference type="PROSITE" id="PS50011">
    <property type="entry name" value="PROTEIN_KINASE_DOM"/>
    <property type="match status" value="1"/>
</dbReference>
<dbReference type="InParanoid" id="A0A2G5E871"/>
<organism evidence="20 21">
    <name type="scientific">Aquilegia coerulea</name>
    <name type="common">Rocky mountain columbine</name>
    <dbReference type="NCBI Taxonomy" id="218851"/>
    <lineage>
        <taxon>Eukaryota</taxon>
        <taxon>Viridiplantae</taxon>
        <taxon>Streptophyta</taxon>
        <taxon>Embryophyta</taxon>
        <taxon>Tracheophyta</taxon>
        <taxon>Spermatophyta</taxon>
        <taxon>Magnoliopsida</taxon>
        <taxon>Ranunculales</taxon>
        <taxon>Ranunculaceae</taxon>
        <taxon>Thalictroideae</taxon>
        <taxon>Aquilegia</taxon>
    </lineage>
</organism>
<dbReference type="GO" id="GO:0030246">
    <property type="term" value="F:carbohydrate binding"/>
    <property type="evidence" value="ECO:0007669"/>
    <property type="project" value="UniProtKB-KW"/>
</dbReference>
<protein>
    <recommendedName>
        <fullName evidence="19">Protein kinase domain-containing protein</fullName>
    </recommendedName>
</protein>
<keyword evidence="6 18" id="KW-0812">Transmembrane</keyword>
<reference evidence="20 21" key="1">
    <citation type="submission" date="2017-09" db="EMBL/GenBank/DDBJ databases">
        <title>WGS assembly of Aquilegia coerulea Goldsmith.</title>
        <authorList>
            <person name="Hodges S."/>
            <person name="Kramer E."/>
            <person name="Nordborg M."/>
            <person name="Tomkins J."/>
            <person name="Borevitz J."/>
            <person name="Derieg N."/>
            <person name="Yan J."/>
            <person name="Mihaltcheva S."/>
            <person name="Hayes R.D."/>
            <person name="Rokhsar D."/>
        </authorList>
    </citation>
    <scope>NUCLEOTIDE SEQUENCE [LARGE SCALE GENOMIC DNA]</scope>
    <source>
        <strain evidence="21">cv. Goldsmith</strain>
    </source>
</reference>
<dbReference type="STRING" id="218851.A0A2G5E871"/>
<evidence type="ECO:0000256" key="8">
    <source>
        <dbReference type="ARBA" id="ARBA00022734"/>
    </source>
</evidence>
<keyword evidence="7" id="KW-0732">Signal</keyword>
<keyword evidence="9 16" id="KW-0547">Nucleotide-binding</keyword>
<evidence type="ECO:0000256" key="5">
    <source>
        <dbReference type="ARBA" id="ARBA00022679"/>
    </source>
</evidence>
<evidence type="ECO:0000256" key="18">
    <source>
        <dbReference type="SAM" id="Phobius"/>
    </source>
</evidence>
<comment type="similarity">
    <text evidence="2">In the N-terminal section; belongs to the leguminous lectin family.</text>
</comment>
<dbReference type="InterPro" id="IPR013320">
    <property type="entry name" value="ConA-like_dom_sf"/>
</dbReference>
<feature type="non-terminal residue" evidence="20">
    <location>
        <position position="1"/>
    </location>
</feature>
<evidence type="ECO:0000256" key="6">
    <source>
        <dbReference type="ARBA" id="ARBA00022692"/>
    </source>
</evidence>
<dbReference type="GO" id="GO:0005524">
    <property type="term" value="F:ATP binding"/>
    <property type="evidence" value="ECO:0007669"/>
    <property type="project" value="UniProtKB-UniRule"/>
</dbReference>
<dbReference type="Proteomes" id="UP000230069">
    <property type="component" value="Unassembled WGS sequence"/>
</dbReference>
<proteinExistence type="inferred from homology"/>
<evidence type="ECO:0000256" key="14">
    <source>
        <dbReference type="ARBA" id="ARBA00023170"/>
    </source>
</evidence>
<dbReference type="SMART" id="SM00220">
    <property type="entry name" value="S_TKc"/>
    <property type="match status" value="1"/>
</dbReference>
<feature type="region of interest" description="Disordered" evidence="17">
    <location>
        <begin position="618"/>
        <end position="647"/>
    </location>
</feature>
<dbReference type="CDD" id="cd14066">
    <property type="entry name" value="STKc_IRAK"/>
    <property type="match status" value="1"/>
</dbReference>
<feature type="non-terminal residue" evidence="20">
    <location>
        <position position="647"/>
    </location>
</feature>
<feature type="binding site" evidence="16">
    <location>
        <position position="346"/>
    </location>
    <ligand>
        <name>ATP</name>
        <dbReference type="ChEBI" id="CHEBI:30616"/>
    </ligand>
</feature>
<dbReference type="InterPro" id="IPR050528">
    <property type="entry name" value="L-type_Lectin-RKs"/>
</dbReference>
<dbReference type="FunFam" id="3.30.200.20:FF:000168">
    <property type="entry name" value="L-type lectin-domain containing receptor kinase IX.1"/>
    <property type="match status" value="1"/>
</dbReference>